<evidence type="ECO:0000313" key="2">
    <source>
        <dbReference type="EMBL" id="GFT73605.1"/>
    </source>
</evidence>
<evidence type="ECO:0000313" key="3">
    <source>
        <dbReference type="Proteomes" id="UP000887013"/>
    </source>
</evidence>
<gene>
    <name evidence="2" type="ORF">NPIL_228561</name>
</gene>
<protein>
    <submittedName>
        <fullName evidence="2">Uncharacterized protein</fullName>
    </submittedName>
</protein>
<reference evidence="2" key="1">
    <citation type="submission" date="2020-08" db="EMBL/GenBank/DDBJ databases">
        <title>Multicomponent nature underlies the extraordinary mechanical properties of spider dragline silk.</title>
        <authorList>
            <person name="Kono N."/>
            <person name="Nakamura H."/>
            <person name="Mori M."/>
            <person name="Yoshida Y."/>
            <person name="Ohtoshi R."/>
            <person name="Malay A.D."/>
            <person name="Moran D.A.P."/>
            <person name="Tomita M."/>
            <person name="Numata K."/>
            <person name="Arakawa K."/>
        </authorList>
    </citation>
    <scope>NUCLEOTIDE SEQUENCE</scope>
</reference>
<evidence type="ECO:0000256" key="1">
    <source>
        <dbReference type="SAM" id="Phobius"/>
    </source>
</evidence>
<keyword evidence="3" id="KW-1185">Reference proteome</keyword>
<organism evidence="2 3">
    <name type="scientific">Nephila pilipes</name>
    <name type="common">Giant wood spider</name>
    <name type="synonym">Nephila maculata</name>
    <dbReference type="NCBI Taxonomy" id="299642"/>
    <lineage>
        <taxon>Eukaryota</taxon>
        <taxon>Metazoa</taxon>
        <taxon>Ecdysozoa</taxon>
        <taxon>Arthropoda</taxon>
        <taxon>Chelicerata</taxon>
        <taxon>Arachnida</taxon>
        <taxon>Araneae</taxon>
        <taxon>Araneomorphae</taxon>
        <taxon>Entelegynae</taxon>
        <taxon>Araneoidea</taxon>
        <taxon>Nephilidae</taxon>
        <taxon>Nephila</taxon>
    </lineage>
</organism>
<keyword evidence="1" id="KW-0472">Membrane</keyword>
<dbReference type="EMBL" id="BMAW01021593">
    <property type="protein sequence ID" value="GFT73605.1"/>
    <property type="molecule type" value="Genomic_DNA"/>
</dbReference>
<accession>A0A8X6PIZ6</accession>
<proteinExistence type="predicted"/>
<dbReference type="Proteomes" id="UP000887013">
    <property type="component" value="Unassembled WGS sequence"/>
</dbReference>
<keyword evidence="1" id="KW-1133">Transmembrane helix</keyword>
<dbReference type="AlphaFoldDB" id="A0A8X6PIZ6"/>
<comment type="caution">
    <text evidence="2">The sequence shown here is derived from an EMBL/GenBank/DDBJ whole genome shotgun (WGS) entry which is preliminary data.</text>
</comment>
<name>A0A8X6PIZ6_NEPPI</name>
<sequence>MPSTGIDNILVNVLAHALVIWLCAQKRQYLHRRSISEPAAVAGEMAAAATDFGQAAVFVRPPVQGAKKSLLRQPPELGKCKLSRTQMLLCWKVCLQQVASTAACG</sequence>
<feature type="transmembrane region" description="Helical" evidence="1">
    <location>
        <begin position="6"/>
        <end position="24"/>
    </location>
</feature>
<keyword evidence="1" id="KW-0812">Transmembrane</keyword>